<keyword evidence="2" id="KW-1185">Reference proteome</keyword>
<dbReference type="OrthoDB" id="1070337at2"/>
<dbReference type="EMBL" id="BATC01000081">
    <property type="protein sequence ID" value="GAD60515.1"/>
    <property type="molecule type" value="Genomic_DNA"/>
</dbReference>
<evidence type="ECO:0008006" key="3">
    <source>
        <dbReference type="Google" id="ProtNLM"/>
    </source>
</evidence>
<dbReference type="Pfam" id="PF11171">
    <property type="entry name" value="DUF2958"/>
    <property type="match status" value="1"/>
</dbReference>
<evidence type="ECO:0000313" key="2">
    <source>
        <dbReference type="Proteomes" id="UP000016569"/>
    </source>
</evidence>
<gene>
    <name evidence="1" type="ORF">MBEBAB_2765</name>
</gene>
<organism evidence="1 2">
    <name type="scientific">Brevundimonas abyssalis TAR-001</name>
    <dbReference type="NCBI Taxonomy" id="1391729"/>
    <lineage>
        <taxon>Bacteria</taxon>
        <taxon>Pseudomonadati</taxon>
        <taxon>Pseudomonadota</taxon>
        <taxon>Alphaproteobacteria</taxon>
        <taxon>Caulobacterales</taxon>
        <taxon>Caulobacteraceae</taxon>
        <taxon>Brevundimonas</taxon>
    </lineage>
</organism>
<sequence length="132" mass="14255">MILLTSELRARLLANNHALRAAQRENRREPDHVPVVKLFNPCGAATWLISDIDPDGDLMFGLADLGFGAPELGYVSLSELASVRLPLGLGIERDLFFEGRFPLSTYADAARRTGSIMEGIGLLHALPKGGAT</sequence>
<comment type="caution">
    <text evidence="1">The sequence shown here is derived from an EMBL/GenBank/DDBJ whole genome shotgun (WGS) entry which is preliminary data.</text>
</comment>
<proteinExistence type="predicted"/>
<dbReference type="AlphaFoldDB" id="A0A8E0NDU7"/>
<evidence type="ECO:0000313" key="1">
    <source>
        <dbReference type="EMBL" id="GAD60515.1"/>
    </source>
</evidence>
<dbReference type="InterPro" id="IPR021341">
    <property type="entry name" value="DUF2958"/>
</dbReference>
<accession>A0A8E0NDU7</accession>
<reference evidence="2" key="1">
    <citation type="journal article" date="2013" name="Genome Announc.">
        <title>Draft Genome Sequence of the Dimorphic Prosthecate Bacterium Brevundimonas abyssalis TAR-001T.</title>
        <authorList>
            <person name="Tsubouchi T."/>
            <person name="Nishi S."/>
            <person name="Usui K."/>
            <person name="Shimane Y."/>
            <person name="Takaki Y."/>
            <person name="Maruyama T."/>
            <person name="Hatada Y."/>
        </authorList>
    </citation>
    <scope>NUCLEOTIDE SEQUENCE [LARGE SCALE GENOMIC DNA]</scope>
    <source>
        <strain evidence="2">TAR-001</strain>
    </source>
</reference>
<protein>
    <recommendedName>
        <fullName evidence="3">DUF2958 domain-containing protein</fullName>
    </recommendedName>
</protein>
<name>A0A8E0NDU7_9CAUL</name>
<dbReference type="Proteomes" id="UP000016569">
    <property type="component" value="Unassembled WGS sequence"/>
</dbReference>
<dbReference type="RefSeq" id="WP_021698609.1">
    <property type="nucleotide sequence ID" value="NZ_BATC01000081.1"/>
</dbReference>